<feature type="repeat" description="RCC1" evidence="1">
    <location>
        <begin position="148"/>
        <end position="191"/>
    </location>
</feature>
<dbReference type="Gene3D" id="2.130.10.30">
    <property type="entry name" value="Regulator of chromosome condensation 1/beta-lactamase-inhibitor protein II"/>
    <property type="match status" value="2"/>
</dbReference>
<accession>A0A077ZQB2</accession>
<dbReference type="InParanoid" id="A0A077ZQB2"/>
<dbReference type="Pfam" id="PF13540">
    <property type="entry name" value="RCC1_2"/>
    <property type="match status" value="1"/>
</dbReference>
<sequence length="351" mass="40191">MQIRKFKERKIINQLAVGEEHCLILFSDKTIKGVGSNQFGQLGLMQKQRNLIIHDLIDIKLFGCDEDYQVKQISAGQFHNLYLLEDSQGNQKIYVNGKVIRQSLDNVDPDELSGLREQKLSKIKDENKEMKISKIYSRFNTNVFYTEKDLYIWGDTLTGQYHEYPTAFMKFDGQVNQIAIGQKHGLILVQDIETNRNIVYGWGDGTYGELGPTQNGQTWFKPEIIEEFEELKPSQIAAGARHSLILDRKGLMYVIGDNSFDQCLSQDRRAYEAKVIQCQEEVEEIYSGRDHNIAVSKTGIAYSWGGSLINKGWGNNNQIELDQIEDLQNRYPDIIDLSYSNTIIITGQSNI</sequence>
<evidence type="ECO:0000256" key="1">
    <source>
        <dbReference type="PROSITE-ProRule" id="PRU00235"/>
    </source>
</evidence>
<dbReference type="Proteomes" id="UP000039865">
    <property type="component" value="Unassembled WGS sequence"/>
</dbReference>
<feature type="repeat" description="RCC1" evidence="1">
    <location>
        <begin position="197"/>
        <end position="249"/>
    </location>
</feature>
<reference evidence="2 3" key="1">
    <citation type="submission" date="2014-06" db="EMBL/GenBank/DDBJ databases">
        <authorList>
            <person name="Swart Estienne"/>
        </authorList>
    </citation>
    <scope>NUCLEOTIDE SEQUENCE [LARGE SCALE GENOMIC DNA]</scope>
    <source>
        <strain evidence="2 3">130c</strain>
    </source>
</reference>
<dbReference type="InterPro" id="IPR000408">
    <property type="entry name" value="Reg_chr_condens"/>
</dbReference>
<dbReference type="PANTHER" id="PTHR45982">
    <property type="entry name" value="REGULATOR OF CHROMOSOME CONDENSATION"/>
    <property type="match status" value="1"/>
</dbReference>
<organism evidence="2 3">
    <name type="scientific">Stylonychia lemnae</name>
    <name type="common">Ciliate</name>
    <dbReference type="NCBI Taxonomy" id="5949"/>
    <lineage>
        <taxon>Eukaryota</taxon>
        <taxon>Sar</taxon>
        <taxon>Alveolata</taxon>
        <taxon>Ciliophora</taxon>
        <taxon>Intramacronucleata</taxon>
        <taxon>Spirotrichea</taxon>
        <taxon>Stichotrichia</taxon>
        <taxon>Sporadotrichida</taxon>
        <taxon>Oxytrichidae</taxon>
        <taxon>Stylonychinae</taxon>
        <taxon>Stylonychia</taxon>
    </lineage>
</organism>
<evidence type="ECO:0000313" key="3">
    <source>
        <dbReference type="Proteomes" id="UP000039865"/>
    </source>
</evidence>
<protein>
    <submittedName>
        <fullName evidence="2">Uncharacterized protein</fullName>
    </submittedName>
</protein>
<dbReference type="AlphaFoldDB" id="A0A077ZQB2"/>
<name>A0A077ZQB2_STYLE</name>
<dbReference type="OrthoDB" id="293800at2759"/>
<evidence type="ECO:0000313" key="2">
    <source>
        <dbReference type="EMBL" id="CDW72098.1"/>
    </source>
</evidence>
<dbReference type="EMBL" id="CCKQ01001009">
    <property type="protein sequence ID" value="CDW72098.1"/>
    <property type="molecule type" value="Genomic_DNA"/>
</dbReference>
<dbReference type="InterPro" id="IPR051553">
    <property type="entry name" value="Ran_GTPase-activating"/>
</dbReference>
<dbReference type="PRINTS" id="PR00633">
    <property type="entry name" value="RCCNDNSATION"/>
</dbReference>
<dbReference type="SUPFAM" id="SSF50985">
    <property type="entry name" value="RCC1/BLIP-II"/>
    <property type="match status" value="1"/>
</dbReference>
<dbReference type="InterPro" id="IPR009091">
    <property type="entry name" value="RCC1/BLIP-II"/>
</dbReference>
<dbReference type="Pfam" id="PF00415">
    <property type="entry name" value="RCC1"/>
    <property type="match status" value="1"/>
</dbReference>
<keyword evidence="3" id="KW-1185">Reference proteome</keyword>
<dbReference type="PANTHER" id="PTHR45982:SF1">
    <property type="entry name" value="REGULATOR OF CHROMOSOME CONDENSATION"/>
    <property type="match status" value="1"/>
</dbReference>
<gene>
    <name evidence="2" type="primary">Contig6542.g6998</name>
    <name evidence="2" type="ORF">STYLEM_1052</name>
</gene>
<proteinExistence type="predicted"/>
<dbReference type="PROSITE" id="PS50012">
    <property type="entry name" value="RCC1_3"/>
    <property type="match status" value="2"/>
</dbReference>